<dbReference type="PATRIC" id="fig|243090.15.peg.6180"/>
<sequence length="294" mass="32465">MSFEMRQNQQAARRLAKVVRQRSLPPKSPRQPVMPEGHKTHYLAREHNQRYAGERLDVSSPQGRFSDGARAVSGRVLESVRAAGKHLFYEFEGNRIVHVHLGRYGSYVEQTSPPEPPQGQVRLRAISPTHTLDLRGPSQCRLIDSEVQKSICDSLGPDPLSGGKKTEVWSAISASGKPIGGLLLDQSIVAGVGNIFRAEALFETGLDPHIPGNKLSPDQFTRLWKSLVKMMKLGLKHGRIITVTAKEAGKPLKELAGNERFRIYGKMDCPQCGGSIAVDSVASRKMHWCPECQS</sequence>
<dbReference type="InterPro" id="IPR035937">
    <property type="entry name" value="FPG_N"/>
</dbReference>
<keyword evidence="8" id="KW-0238">DNA-binding</keyword>
<keyword evidence="12 16" id="KW-0326">Glycosidase</keyword>
<dbReference type="EnsemblBacteria" id="CAD77756">
    <property type="protein sequence ID" value="CAD77756"/>
    <property type="gene ID" value="RB12746"/>
</dbReference>
<dbReference type="InParanoid" id="Q7UI58"/>
<keyword evidence="11" id="KW-0511">Multifunctional enzyme</keyword>
<dbReference type="EMBL" id="BX294155">
    <property type="protein sequence ID" value="CAD77756.1"/>
    <property type="molecule type" value="Genomic_DNA"/>
</dbReference>
<evidence type="ECO:0000256" key="9">
    <source>
        <dbReference type="ARBA" id="ARBA00023204"/>
    </source>
</evidence>
<keyword evidence="6 16" id="KW-0378">Hydrolase</keyword>
<keyword evidence="10" id="KW-0456">Lyase</keyword>
<dbReference type="Proteomes" id="UP000001025">
    <property type="component" value="Chromosome"/>
</dbReference>
<dbReference type="OrthoDB" id="9800855at2"/>
<evidence type="ECO:0000256" key="11">
    <source>
        <dbReference type="ARBA" id="ARBA00023268"/>
    </source>
</evidence>
<dbReference type="STRING" id="243090.RB12746"/>
<dbReference type="EC" id="4.2.99.18" evidence="2"/>
<evidence type="ECO:0000259" key="15">
    <source>
        <dbReference type="PROSITE" id="PS51066"/>
    </source>
</evidence>
<dbReference type="SMART" id="SM00898">
    <property type="entry name" value="Fapy_DNA_glyco"/>
    <property type="match status" value="1"/>
</dbReference>
<dbReference type="eggNOG" id="COG0266">
    <property type="taxonomic scope" value="Bacteria"/>
</dbReference>
<dbReference type="FunCoup" id="Q7UI58">
    <property type="interactions" value="43"/>
</dbReference>
<evidence type="ECO:0000256" key="10">
    <source>
        <dbReference type="ARBA" id="ARBA00023239"/>
    </source>
</evidence>
<evidence type="ECO:0000313" key="17">
    <source>
        <dbReference type="Proteomes" id="UP000001025"/>
    </source>
</evidence>
<keyword evidence="17" id="KW-1185">Reference proteome</keyword>
<dbReference type="HOGENOM" id="CLU_038423_2_1_0"/>
<keyword evidence="3" id="KW-0479">Metal-binding</keyword>
<accession>Q7UI58</accession>
<gene>
    <name evidence="16" type="primary">mutM</name>
    <name evidence="16" type="ordered locus">RB12746</name>
</gene>
<protein>
    <recommendedName>
        <fullName evidence="2">DNA-(apurinic or apyrimidinic site) lyase</fullName>
        <ecNumber evidence="2">4.2.99.18</ecNumber>
    </recommendedName>
</protein>
<dbReference type="GO" id="GO:0000703">
    <property type="term" value="F:oxidized pyrimidine nucleobase lesion DNA N-glycosylase activity"/>
    <property type="evidence" value="ECO:0000318"/>
    <property type="project" value="GO_Central"/>
</dbReference>
<dbReference type="GO" id="GO:0140078">
    <property type="term" value="F:class I DNA-(apurinic or apyrimidinic site) endonuclease activity"/>
    <property type="evidence" value="ECO:0007669"/>
    <property type="project" value="UniProtKB-EC"/>
</dbReference>
<dbReference type="Pfam" id="PF01149">
    <property type="entry name" value="Fapy_DNA_glyco"/>
    <property type="match status" value="1"/>
</dbReference>
<dbReference type="SUPFAM" id="SSF81624">
    <property type="entry name" value="N-terminal domain of MutM-like DNA repair proteins"/>
    <property type="match status" value="1"/>
</dbReference>
<evidence type="ECO:0000256" key="13">
    <source>
        <dbReference type="PROSITE-ProRule" id="PRU00391"/>
    </source>
</evidence>
<keyword evidence="9" id="KW-0234">DNA repair</keyword>
<dbReference type="Pfam" id="PF06831">
    <property type="entry name" value="H2TH"/>
    <property type="match status" value="1"/>
</dbReference>
<keyword evidence="4" id="KW-0227">DNA damage</keyword>
<dbReference type="Gene3D" id="3.20.190.10">
    <property type="entry name" value="MutM-like, N-terminal"/>
    <property type="match status" value="1"/>
</dbReference>
<feature type="region of interest" description="Disordered" evidence="14">
    <location>
        <begin position="1"/>
        <end position="37"/>
    </location>
</feature>
<dbReference type="PANTHER" id="PTHR42697">
    <property type="entry name" value="ENDONUCLEASE 8"/>
    <property type="match status" value="1"/>
</dbReference>
<dbReference type="GO" id="GO:0008270">
    <property type="term" value="F:zinc ion binding"/>
    <property type="evidence" value="ECO:0007669"/>
    <property type="project" value="UniProtKB-KW"/>
</dbReference>
<dbReference type="FunFam" id="3.20.190.10:FF:000007">
    <property type="entry name" value="DNA glycosylase"/>
    <property type="match status" value="1"/>
</dbReference>
<dbReference type="InterPro" id="IPR000214">
    <property type="entry name" value="Znf_DNA_glyclase/AP_lyase"/>
</dbReference>
<evidence type="ECO:0000256" key="1">
    <source>
        <dbReference type="ARBA" id="ARBA00009409"/>
    </source>
</evidence>
<dbReference type="PANTHER" id="PTHR42697:SF1">
    <property type="entry name" value="ENDONUCLEASE 8"/>
    <property type="match status" value="1"/>
</dbReference>
<keyword evidence="5 13" id="KW-0863">Zinc-finger</keyword>
<evidence type="ECO:0000313" key="16">
    <source>
        <dbReference type="EMBL" id="CAD77756.1"/>
    </source>
</evidence>
<dbReference type="SUPFAM" id="SSF57716">
    <property type="entry name" value="Glucocorticoid receptor-like (DNA-binding domain)"/>
    <property type="match status" value="1"/>
</dbReference>
<evidence type="ECO:0000256" key="3">
    <source>
        <dbReference type="ARBA" id="ARBA00022723"/>
    </source>
</evidence>
<dbReference type="InterPro" id="IPR010979">
    <property type="entry name" value="Ribosomal_uS13-like_H2TH"/>
</dbReference>
<dbReference type="SUPFAM" id="SSF46946">
    <property type="entry name" value="S13-like H2TH domain"/>
    <property type="match status" value="1"/>
</dbReference>
<organism evidence="16 17">
    <name type="scientific">Rhodopirellula baltica (strain DSM 10527 / NCIMB 13988 / SH1)</name>
    <dbReference type="NCBI Taxonomy" id="243090"/>
    <lineage>
        <taxon>Bacteria</taxon>
        <taxon>Pseudomonadati</taxon>
        <taxon>Planctomycetota</taxon>
        <taxon>Planctomycetia</taxon>
        <taxon>Pirellulales</taxon>
        <taxon>Pirellulaceae</taxon>
        <taxon>Rhodopirellula</taxon>
    </lineage>
</organism>
<dbReference type="GO" id="GO:0003684">
    <property type="term" value="F:damaged DNA binding"/>
    <property type="evidence" value="ECO:0007669"/>
    <property type="project" value="InterPro"/>
</dbReference>
<evidence type="ECO:0000256" key="12">
    <source>
        <dbReference type="ARBA" id="ARBA00023295"/>
    </source>
</evidence>
<evidence type="ECO:0000256" key="4">
    <source>
        <dbReference type="ARBA" id="ARBA00022763"/>
    </source>
</evidence>
<dbReference type="InterPro" id="IPR015886">
    <property type="entry name" value="H2TH_FPG"/>
</dbReference>
<keyword evidence="7" id="KW-0862">Zinc</keyword>
<dbReference type="GO" id="GO:0003906">
    <property type="term" value="F:DNA-(apurinic or apyrimidinic site) endonuclease activity"/>
    <property type="evidence" value="ECO:0000318"/>
    <property type="project" value="GO_Central"/>
</dbReference>
<dbReference type="AlphaFoldDB" id="Q7UI58"/>
<dbReference type="KEGG" id="rba:RB12746"/>
<evidence type="ECO:0000256" key="14">
    <source>
        <dbReference type="SAM" id="MobiDB-lite"/>
    </source>
</evidence>
<evidence type="ECO:0000256" key="7">
    <source>
        <dbReference type="ARBA" id="ARBA00022833"/>
    </source>
</evidence>
<proteinExistence type="inferred from homology"/>
<name>Q7UI58_RHOBA</name>
<feature type="domain" description="FPG-type" evidence="15">
    <location>
        <begin position="262"/>
        <end position="294"/>
    </location>
</feature>
<dbReference type="GO" id="GO:0006284">
    <property type="term" value="P:base-excision repair"/>
    <property type="evidence" value="ECO:0000318"/>
    <property type="project" value="GO_Central"/>
</dbReference>
<comment type="similarity">
    <text evidence="1">Belongs to the FPG family.</text>
</comment>
<evidence type="ECO:0000256" key="2">
    <source>
        <dbReference type="ARBA" id="ARBA00012720"/>
    </source>
</evidence>
<dbReference type="InterPro" id="IPR012319">
    <property type="entry name" value="FPG_cat"/>
</dbReference>
<dbReference type="CDD" id="cd08970">
    <property type="entry name" value="AcNei1_N"/>
    <property type="match status" value="1"/>
</dbReference>
<evidence type="ECO:0000256" key="5">
    <source>
        <dbReference type="ARBA" id="ARBA00022771"/>
    </source>
</evidence>
<evidence type="ECO:0000256" key="6">
    <source>
        <dbReference type="ARBA" id="ARBA00022801"/>
    </source>
</evidence>
<dbReference type="Gene3D" id="1.10.8.50">
    <property type="match status" value="1"/>
</dbReference>
<feature type="compositionally biased region" description="Polar residues" evidence="14">
    <location>
        <begin position="1"/>
        <end position="11"/>
    </location>
</feature>
<dbReference type="SMART" id="SM01232">
    <property type="entry name" value="H2TH"/>
    <property type="match status" value="1"/>
</dbReference>
<reference evidence="16 17" key="1">
    <citation type="journal article" date="2003" name="Proc. Natl. Acad. Sci. U.S.A.">
        <title>Complete genome sequence of the marine planctomycete Pirellula sp. strain 1.</title>
        <authorList>
            <person name="Gloeckner F.O."/>
            <person name="Kube M."/>
            <person name="Bauer M."/>
            <person name="Teeling H."/>
            <person name="Lombardot T."/>
            <person name="Ludwig W."/>
            <person name="Gade D."/>
            <person name="Beck A."/>
            <person name="Borzym K."/>
            <person name="Heitmann K."/>
            <person name="Rabus R."/>
            <person name="Schlesner H."/>
            <person name="Amann R."/>
            <person name="Reinhardt R."/>
        </authorList>
    </citation>
    <scope>NUCLEOTIDE SEQUENCE [LARGE SCALE GENOMIC DNA]</scope>
    <source>
        <strain evidence="17">DSM 10527 / NCIMB 13988 / SH1</strain>
    </source>
</reference>
<dbReference type="PROSITE" id="PS51066">
    <property type="entry name" value="ZF_FPG_2"/>
    <property type="match status" value="1"/>
</dbReference>
<evidence type="ECO:0000256" key="8">
    <source>
        <dbReference type="ARBA" id="ARBA00023125"/>
    </source>
</evidence>